<dbReference type="SUPFAM" id="SSF51269">
    <property type="entry name" value="AFP III-like domain"/>
    <property type="match status" value="1"/>
</dbReference>
<sequence length="349" mass="38398">MKKNDQVKHSVLIIAEAGVNHNGDMRKAKELIDVAADAGADFVKFQTFKADRLVAKDAKKASYQVQNEPEQSNDQYTMLKSLELSEDDHMVLSRYAQSRNIGFLSTGFDEESIDFLNDSLNIPFFKVPSGEITNKPYLQHLAKKGKPVILSTGMADMEEVRAAVNVLINGGLKKSSITLLHCNTEYPTPMEDVNLMAMLSMKKDFEIEVGYSDHTLGIEVPIAAVALGARVIEKHFTLDRNMPGPDHKASLEPMELRAMVMAVRNIEKAIGGSGIKSPSQSEVANKVAARKSIHIKQSVGKGAIITRENIVMKRPGDGISPMDVDLIIGKKVVRDIAAGNKIIWKDLDE</sequence>
<dbReference type="InterPro" id="IPR013974">
    <property type="entry name" value="SAF"/>
</dbReference>
<dbReference type="EMBL" id="AMZN01000051">
    <property type="protein sequence ID" value="ELR70602.1"/>
    <property type="molecule type" value="Genomic_DNA"/>
</dbReference>
<dbReference type="Pfam" id="PF03102">
    <property type="entry name" value="NeuB"/>
    <property type="match status" value="1"/>
</dbReference>
<evidence type="ECO:0000313" key="3">
    <source>
        <dbReference type="Proteomes" id="UP000011135"/>
    </source>
</evidence>
<comment type="caution">
    <text evidence="2">The sequence shown here is derived from an EMBL/GenBank/DDBJ whole genome shotgun (WGS) entry which is preliminary data.</text>
</comment>
<dbReference type="Pfam" id="PF08666">
    <property type="entry name" value="SAF"/>
    <property type="match status" value="1"/>
</dbReference>
<dbReference type="InterPro" id="IPR013132">
    <property type="entry name" value="PseI/NeuA/B-like_N"/>
</dbReference>
<feature type="domain" description="AFP-like" evidence="1">
    <location>
        <begin position="292"/>
        <end position="349"/>
    </location>
</feature>
<dbReference type="PANTHER" id="PTHR42966:SF1">
    <property type="entry name" value="SIALIC ACID SYNTHASE"/>
    <property type="match status" value="1"/>
</dbReference>
<dbReference type="PANTHER" id="PTHR42966">
    <property type="entry name" value="N-ACETYLNEURAMINATE SYNTHASE"/>
    <property type="match status" value="1"/>
</dbReference>
<dbReference type="STRING" id="1237149.C900_03583"/>
<dbReference type="PATRIC" id="fig|1237149.3.peg.3343"/>
<dbReference type="RefSeq" id="WP_009580959.1">
    <property type="nucleotide sequence ID" value="NZ_AMZN01000051.1"/>
</dbReference>
<dbReference type="eggNOG" id="COG2089">
    <property type="taxonomic scope" value="Bacteria"/>
</dbReference>
<name>L8JTD3_9BACT</name>
<dbReference type="InterPro" id="IPR006190">
    <property type="entry name" value="SAF_AFP_Neu5Ac"/>
</dbReference>
<dbReference type="SUPFAM" id="SSF51569">
    <property type="entry name" value="Aldolase"/>
    <property type="match status" value="1"/>
</dbReference>
<organism evidence="2 3">
    <name type="scientific">Fulvivirga imtechensis AK7</name>
    <dbReference type="NCBI Taxonomy" id="1237149"/>
    <lineage>
        <taxon>Bacteria</taxon>
        <taxon>Pseudomonadati</taxon>
        <taxon>Bacteroidota</taxon>
        <taxon>Cytophagia</taxon>
        <taxon>Cytophagales</taxon>
        <taxon>Fulvivirgaceae</taxon>
        <taxon>Fulvivirga</taxon>
    </lineage>
</organism>
<evidence type="ECO:0000259" key="1">
    <source>
        <dbReference type="PROSITE" id="PS50844"/>
    </source>
</evidence>
<keyword evidence="3" id="KW-1185">Reference proteome</keyword>
<evidence type="ECO:0000313" key="2">
    <source>
        <dbReference type="EMBL" id="ELR70602.1"/>
    </source>
</evidence>
<dbReference type="OrthoDB" id="9814210at2"/>
<gene>
    <name evidence="2" type="ORF">C900_03583</name>
</gene>
<dbReference type="InterPro" id="IPR057736">
    <property type="entry name" value="SAF_PseI/NeuA/NeuB"/>
</dbReference>
<dbReference type="Gene3D" id="3.20.20.70">
    <property type="entry name" value="Aldolase class I"/>
    <property type="match status" value="1"/>
</dbReference>
<dbReference type="AlphaFoldDB" id="L8JTD3"/>
<dbReference type="NCBIfam" id="TIGR03569">
    <property type="entry name" value="NeuB_NnaB"/>
    <property type="match status" value="1"/>
</dbReference>
<dbReference type="GO" id="GO:0016051">
    <property type="term" value="P:carbohydrate biosynthetic process"/>
    <property type="evidence" value="ECO:0007669"/>
    <property type="project" value="InterPro"/>
</dbReference>
<dbReference type="CDD" id="cd11615">
    <property type="entry name" value="SAF_NeuB_like"/>
    <property type="match status" value="1"/>
</dbReference>
<proteinExistence type="predicted"/>
<dbReference type="Gene3D" id="3.90.1210.10">
    <property type="entry name" value="Antifreeze-like/N-acetylneuraminic acid synthase C-terminal domain"/>
    <property type="match status" value="1"/>
</dbReference>
<dbReference type="Proteomes" id="UP000011135">
    <property type="component" value="Unassembled WGS sequence"/>
</dbReference>
<dbReference type="SMART" id="SM00858">
    <property type="entry name" value="SAF"/>
    <property type="match status" value="1"/>
</dbReference>
<reference evidence="2 3" key="1">
    <citation type="submission" date="2012-12" db="EMBL/GenBank/DDBJ databases">
        <title>Genome assembly of Fulvivirga imtechensis AK7.</title>
        <authorList>
            <person name="Nupur N."/>
            <person name="Khatri I."/>
            <person name="Kumar R."/>
            <person name="Subramanian S."/>
            <person name="Pinnaka A."/>
        </authorList>
    </citation>
    <scope>NUCLEOTIDE SEQUENCE [LARGE SCALE GENOMIC DNA]</scope>
    <source>
        <strain evidence="2 3">AK7</strain>
    </source>
</reference>
<dbReference type="InterPro" id="IPR036732">
    <property type="entry name" value="AFP_Neu5c_C_sf"/>
</dbReference>
<dbReference type="InterPro" id="IPR013785">
    <property type="entry name" value="Aldolase_TIM"/>
</dbReference>
<protein>
    <submittedName>
        <fullName evidence="2">N-acetylneuraminate synthase</fullName>
    </submittedName>
</protein>
<dbReference type="PROSITE" id="PS50844">
    <property type="entry name" value="AFP_LIKE"/>
    <property type="match status" value="1"/>
</dbReference>
<dbReference type="InterPro" id="IPR020007">
    <property type="entry name" value="NeuB/NeuA"/>
</dbReference>
<accession>L8JTD3</accession>
<dbReference type="GO" id="GO:0047444">
    <property type="term" value="F:N-acylneuraminate-9-phosphate synthase activity"/>
    <property type="evidence" value="ECO:0007669"/>
    <property type="project" value="TreeGrafter"/>
</dbReference>
<dbReference type="InterPro" id="IPR051690">
    <property type="entry name" value="PseI-like"/>
</dbReference>